<proteinExistence type="predicted"/>
<evidence type="ECO:0000259" key="1">
    <source>
        <dbReference type="Pfam" id="PF16107"/>
    </source>
</evidence>
<reference evidence="3" key="1">
    <citation type="journal article" date="2019" name="Int. J. Syst. Evol. Microbiol.">
        <title>The Global Catalogue of Microorganisms (GCM) 10K type strain sequencing project: providing services to taxonomists for standard genome sequencing and annotation.</title>
        <authorList>
            <consortium name="The Broad Institute Genomics Platform"/>
            <consortium name="The Broad Institute Genome Sequencing Center for Infectious Disease"/>
            <person name="Wu L."/>
            <person name="Ma J."/>
        </authorList>
    </citation>
    <scope>NUCLEOTIDE SEQUENCE [LARGE SCALE GENOMIC DNA]</scope>
    <source>
        <strain evidence="3">CGMCC 1.15277</strain>
    </source>
</reference>
<sequence length="180" mass="18949">MTTGTMTTRTLTTRTLHPCGLLLVAAVLATTGCGVAESSALSRDVSTPLAEAIDVDALARAHTRYLGDNSADASILDALHLEVVGARTFELVTDKQPHELKINFNTSAQGLTDTTAHSALRKRAVLAMACIDNVEKVSWKVPHLQQPTGSITRAEAQKLAGGTLACGTQELKSLVTTLDA</sequence>
<dbReference type="InterPro" id="IPR032250">
    <property type="entry name" value="DUF4825"/>
</dbReference>
<dbReference type="RefSeq" id="WP_343885500.1">
    <property type="nucleotide sequence ID" value="NZ_BAAAKI010000006.1"/>
</dbReference>
<evidence type="ECO:0000313" key="3">
    <source>
        <dbReference type="Proteomes" id="UP001596266"/>
    </source>
</evidence>
<organism evidence="2 3">
    <name type="scientific">Luteococcus sanguinis</name>
    <dbReference type="NCBI Taxonomy" id="174038"/>
    <lineage>
        <taxon>Bacteria</taxon>
        <taxon>Bacillati</taxon>
        <taxon>Actinomycetota</taxon>
        <taxon>Actinomycetes</taxon>
        <taxon>Propionibacteriales</taxon>
        <taxon>Propionibacteriaceae</taxon>
        <taxon>Luteococcus</taxon>
    </lineage>
</organism>
<dbReference type="Proteomes" id="UP001596266">
    <property type="component" value="Unassembled WGS sequence"/>
</dbReference>
<accession>A0ABW1X056</accession>
<feature type="domain" description="DUF4825" evidence="1">
    <location>
        <begin position="59"/>
        <end position="143"/>
    </location>
</feature>
<dbReference type="EMBL" id="JBHSUA010000003">
    <property type="protein sequence ID" value="MFC6395487.1"/>
    <property type="molecule type" value="Genomic_DNA"/>
</dbReference>
<comment type="caution">
    <text evidence="2">The sequence shown here is derived from an EMBL/GenBank/DDBJ whole genome shotgun (WGS) entry which is preliminary data.</text>
</comment>
<name>A0ABW1X056_9ACTN</name>
<evidence type="ECO:0000313" key="2">
    <source>
        <dbReference type="EMBL" id="MFC6395487.1"/>
    </source>
</evidence>
<protein>
    <submittedName>
        <fullName evidence="2">DUF4825 domain-containing protein</fullName>
    </submittedName>
</protein>
<dbReference type="Pfam" id="PF16107">
    <property type="entry name" value="DUF4825"/>
    <property type="match status" value="1"/>
</dbReference>
<gene>
    <name evidence="2" type="ORF">ACFP57_00550</name>
</gene>
<keyword evidence="3" id="KW-1185">Reference proteome</keyword>